<dbReference type="PANTHER" id="PTHR43130">
    <property type="entry name" value="ARAC-FAMILY TRANSCRIPTIONAL REGULATOR"/>
    <property type="match status" value="1"/>
</dbReference>
<keyword evidence="1" id="KW-0805">Transcription regulation</keyword>
<reference evidence="6" key="2">
    <citation type="journal article" date="2004" name="BMC Evol. Biol.">
        <title>Evolutionary and functional relationships within the DJ1 superfamily.</title>
        <authorList>
            <person name="Bandyopadhyay S."/>
            <person name="Cookson M.R."/>
        </authorList>
    </citation>
    <scope>NUCLEOTIDE SEQUENCE</scope>
</reference>
<sequence>MTSPRRRRKPDPQVVAIVAFDGMQPFHLAVPCAVFGADDDGASRPRFELRVCGLTPGPLRTSAGFTIQPAHGLDALAGAGLVIVPSWHGDDTPVPEALIAALRDAAARGARIVGLCLGALVLARAGLLDGRRATTHWLATEQLAREHPTVEVHGEVLYVDDGDIVTSAGTAAAIDCCLHLLREQCGAEVASQVARHMVVAPHRAGGQAQFIDAPLPRRPADTRLAEALDWVAARLDQPHALDDVAARARMSRRSFTRHMLAGTGTSFGDWLLGQRLLRARRLLEAGDGLSVERVAQAAGFGSAAALRQQFARVLGTTPTRYRGEFGA</sequence>
<reference evidence="6" key="3">
    <citation type="journal article" date="2005" name="FEMS Microbiol. Rev.">
        <title>The many faces of the helix-turn-helix domain: transcription regulation and beyond.</title>
        <authorList>
            <person name="Aravind L."/>
            <person name="Anantharaman V."/>
            <person name="Balaji S."/>
            <person name="Babu M.M."/>
            <person name="Iyer L.M."/>
        </authorList>
    </citation>
    <scope>NUCLEOTIDE SEQUENCE</scope>
</reference>
<evidence type="ECO:0000256" key="1">
    <source>
        <dbReference type="ARBA" id="ARBA00023015"/>
    </source>
</evidence>
<evidence type="ECO:0000256" key="3">
    <source>
        <dbReference type="ARBA" id="ARBA00023163"/>
    </source>
</evidence>
<dbReference type="InterPro" id="IPR009057">
    <property type="entry name" value="Homeodomain-like_sf"/>
</dbReference>
<name>A0A8B6X8L3_9BURK</name>
<dbReference type="GO" id="GO:0043565">
    <property type="term" value="F:sequence-specific DNA binding"/>
    <property type="evidence" value="ECO:0007669"/>
    <property type="project" value="InterPro"/>
</dbReference>
<keyword evidence="3" id="KW-0804">Transcription</keyword>
<dbReference type="SMART" id="SM00342">
    <property type="entry name" value="HTH_ARAC"/>
    <property type="match status" value="1"/>
</dbReference>
<dbReference type="AlphaFoldDB" id="A0A8B6X8L3"/>
<dbReference type="PANTHER" id="PTHR43130:SF3">
    <property type="entry name" value="HTH-TYPE TRANSCRIPTIONAL REGULATOR RV1931C"/>
    <property type="match status" value="1"/>
</dbReference>
<proteinExistence type="predicted"/>
<dbReference type="OrthoDB" id="8543772at2"/>
<dbReference type="Gene3D" id="1.10.10.60">
    <property type="entry name" value="Homeodomain-like"/>
    <property type="match status" value="1"/>
</dbReference>
<dbReference type="InterPro" id="IPR029062">
    <property type="entry name" value="Class_I_gatase-like"/>
</dbReference>
<dbReference type="RefSeq" id="WP_051378627.1">
    <property type="nucleotide sequence ID" value="NZ_AXWS01000013.1"/>
</dbReference>
<dbReference type="CDD" id="cd03137">
    <property type="entry name" value="GATase1_AraC_1"/>
    <property type="match status" value="1"/>
</dbReference>
<dbReference type="Gene3D" id="3.40.50.880">
    <property type="match status" value="1"/>
</dbReference>
<dbReference type="SUPFAM" id="SSF52317">
    <property type="entry name" value="Class I glutamine amidotransferase-like"/>
    <property type="match status" value="1"/>
</dbReference>
<dbReference type="Pfam" id="PF01965">
    <property type="entry name" value="DJ-1_PfpI"/>
    <property type="match status" value="1"/>
</dbReference>
<reference evidence="6" key="5">
    <citation type="submission" date="2025-08" db="UniProtKB">
        <authorList>
            <consortium name="RefSeq"/>
        </authorList>
    </citation>
    <scope>IDENTIFICATION</scope>
</reference>
<dbReference type="GO" id="GO:0003700">
    <property type="term" value="F:DNA-binding transcription factor activity"/>
    <property type="evidence" value="ECO:0007669"/>
    <property type="project" value="InterPro"/>
</dbReference>
<feature type="domain" description="HTH araC/xylS-type" evidence="4">
    <location>
        <begin position="225"/>
        <end position="324"/>
    </location>
</feature>
<keyword evidence="5" id="KW-1185">Reference proteome</keyword>
<organism evidence="5 6">
    <name type="scientific">Derxia gummosa DSM 723</name>
    <dbReference type="NCBI Taxonomy" id="1121388"/>
    <lineage>
        <taxon>Bacteria</taxon>
        <taxon>Pseudomonadati</taxon>
        <taxon>Pseudomonadota</taxon>
        <taxon>Betaproteobacteria</taxon>
        <taxon>Burkholderiales</taxon>
        <taxon>Alcaligenaceae</taxon>
        <taxon>Derxia</taxon>
    </lineage>
</organism>
<dbReference type="Pfam" id="PF12833">
    <property type="entry name" value="HTH_18"/>
    <property type="match status" value="1"/>
</dbReference>
<evidence type="ECO:0000313" key="6">
    <source>
        <dbReference type="RefSeq" id="WP_051378627.1"/>
    </source>
</evidence>
<keyword evidence="2" id="KW-0238">DNA-binding</keyword>
<accession>A0A8B6X8L3</accession>
<dbReference type="Proteomes" id="UP000675920">
    <property type="component" value="Unplaced"/>
</dbReference>
<reference evidence="6" key="1">
    <citation type="journal article" date="2001" name="Curr. Opin. Microbiol.">
        <title>The AraC transcriptional activators.</title>
        <authorList>
            <person name="Martin R.G."/>
            <person name="Rosner J.L."/>
        </authorList>
    </citation>
    <scope>NUCLEOTIDE SEQUENCE</scope>
</reference>
<evidence type="ECO:0000256" key="2">
    <source>
        <dbReference type="ARBA" id="ARBA00023125"/>
    </source>
</evidence>
<dbReference type="InterPro" id="IPR018062">
    <property type="entry name" value="HTH_AraC-typ_CS"/>
</dbReference>
<evidence type="ECO:0000259" key="4">
    <source>
        <dbReference type="PROSITE" id="PS01124"/>
    </source>
</evidence>
<protein>
    <submittedName>
        <fullName evidence="6">GlxA family transcriptional regulator</fullName>
    </submittedName>
</protein>
<dbReference type="PROSITE" id="PS01124">
    <property type="entry name" value="HTH_ARAC_FAMILY_2"/>
    <property type="match status" value="1"/>
</dbReference>
<dbReference type="PROSITE" id="PS00041">
    <property type="entry name" value="HTH_ARAC_FAMILY_1"/>
    <property type="match status" value="1"/>
</dbReference>
<dbReference type="InterPro" id="IPR002818">
    <property type="entry name" value="DJ-1/PfpI"/>
</dbReference>
<evidence type="ECO:0000313" key="5">
    <source>
        <dbReference type="Proteomes" id="UP000675920"/>
    </source>
</evidence>
<reference evidence="6" key="4">
    <citation type="journal article" date="2021" name="FEMS Microbiol. Rev.">
        <title>An update of the unceasingly growing and diverse AraC/XylS family of transcriptional activators.</title>
        <authorList>
            <person name="Cortes-Avalos D."/>
            <person name="Martinez-Perez N."/>
            <person name="Ortiz-Moncada M.A."/>
            <person name="Juarez-Gonzalez A."/>
            <person name="Banos-Vargas A.A."/>
            <person name="Estrada-de Los Santos P."/>
            <person name="Perez-Rueda E."/>
            <person name="Ibarra J.A."/>
        </authorList>
    </citation>
    <scope>NUCLEOTIDE SEQUENCE</scope>
</reference>
<dbReference type="InterPro" id="IPR018060">
    <property type="entry name" value="HTH_AraC"/>
</dbReference>
<dbReference type="InterPro" id="IPR052158">
    <property type="entry name" value="INH-QAR"/>
</dbReference>
<dbReference type="SUPFAM" id="SSF46689">
    <property type="entry name" value="Homeodomain-like"/>
    <property type="match status" value="2"/>
</dbReference>